<dbReference type="RefSeq" id="XP_022294836.1">
    <property type="nucleotide sequence ID" value="XM_022439128.1"/>
</dbReference>
<dbReference type="Proteomes" id="UP000694844">
    <property type="component" value="Chromosome 7"/>
</dbReference>
<evidence type="ECO:0000313" key="1">
    <source>
        <dbReference type="Proteomes" id="UP000694844"/>
    </source>
</evidence>
<gene>
    <name evidence="2" type="primary">LOC111104950</name>
</gene>
<proteinExistence type="predicted"/>
<dbReference type="GeneID" id="111104950"/>
<evidence type="ECO:0000313" key="2">
    <source>
        <dbReference type="RefSeq" id="XP_022294836.1"/>
    </source>
</evidence>
<protein>
    <submittedName>
        <fullName evidence="2">Uncharacterized protein LOC111104950</fullName>
    </submittedName>
</protein>
<dbReference type="AlphaFoldDB" id="A0A8B8AUS0"/>
<keyword evidence="1" id="KW-1185">Reference proteome</keyword>
<reference evidence="2" key="1">
    <citation type="submission" date="2025-08" db="UniProtKB">
        <authorList>
            <consortium name="RefSeq"/>
        </authorList>
    </citation>
    <scope>IDENTIFICATION</scope>
    <source>
        <tissue evidence="2">Whole sample</tissue>
    </source>
</reference>
<name>A0A8B8AUS0_CRAVI</name>
<sequence length="137" mass="15753">MQNGKEIECCGGKKTYRPTVESCCNGKVLNKHDERKLCSSKSNNLLSNDDFSPKDQSYTPYTHACCEHLVQRRLILNLSERWLKKLGRLQPMNVNIHIAKVNLFTKSKPRQVNFNLVDSTGFSTASLKSKFRKFSKR</sequence>
<dbReference type="KEGG" id="cvn:111104950"/>
<accession>A0A8B8AUS0</accession>
<organism evidence="1 2">
    <name type="scientific">Crassostrea virginica</name>
    <name type="common">Eastern oyster</name>
    <dbReference type="NCBI Taxonomy" id="6565"/>
    <lineage>
        <taxon>Eukaryota</taxon>
        <taxon>Metazoa</taxon>
        <taxon>Spiralia</taxon>
        <taxon>Lophotrochozoa</taxon>
        <taxon>Mollusca</taxon>
        <taxon>Bivalvia</taxon>
        <taxon>Autobranchia</taxon>
        <taxon>Pteriomorphia</taxon>
        <taxon>Ostreida</taxon>
        <taxon>Ostreoidea</taxon>
        <taxon>Ostreidae</taxon>
        <taxon>Crassostrea</taxon>
    </lineage>
</organism>